<feature type="transmembrane region" description="Helical" evidence="15">
    <location>
        <begin position="118"/>
        <end position="139"/>
    </location>
</feature>
<dbReference type="PROSITE" id="PS00217">
    <property type="entry name" value="SUGAR_TRANSPORT_2"/>
    <property type="match status" value="1"/>
</dbReference>
<dbReference type="InterPro" id="IPR045263">
    <property type="entry name" value="GLUT"/>
</dbReference>
<evidence type="ECO:0000256" key="6">
    <source>
        <dbReference type="ARBA" id="ARBA00022448"/>
    </source>
</evidence>
<dbReference type="PROSITE" id="PS50850">
    <property type="entry name" value="MFS"/>
    <property type="match status" value="1"/>
</dbReference>
<comment type="similarity">
    <text evidence="4">Belongs to the major facilitator superfamily. Sugar transporter (TC 2.A.1.1) family. Glucose transporter subfamily.</text>
</comment>
<keyword evidence="9 15" id="KW-0812">Transmembrane</keyword>
<dbReference type="Proteomes" id="UP001591681">
    <property type="component" value="Unassembled WGS sequence"/>
</dbReference>
<evidence type="ECO:0000256" key="12">
    <source>
        <dbReference type="ARBA" id="ARBA00029961"/>
    </source>
</evidence>
<dbReference type="SUPFAM" id="SSF103473">
    <property type="entry name" value="MFS general substrate transporter"/>
    <property type="match status" value="1"/>
</dbReference>
<keyword evidence="18" id="KW-1185">Reference proteome</keyword>
<dbReference type="CDD" id="cd17432">
    <property type="entry name" value="MFS_GLUT_Class2"/>
    <property type="match status" value="1"/>
</dbReference>
<dbReference type="InterPro" id="IPR003663">
    <property type="entry name" value="Sugar/inositol_transpt"/>
</dbReference>
<evidence type="ECO:0000313" key="18">
    <source>
        <dbReference type="Proteomes" id="UP001591681"/>
    </source>
</evidence>
<evidence type="ECO:0000256" key="9">
    <source>
        <dbReference type="ARBA" id="ARBA00022692"/>
    </source>
</evidence>
<feature type="transmembrane region" description="Helical" evidence="15">
    <location>
        <begin position="400"/>
        <end position="420"/>
    </location>
</feature>
<feature type="transmembrane region" description="Helical" evidence="15">
    <location>
        <begin position="270"/>
        <end position="292"/>
    </location>
</feature>
<evidence type="ECO:0000256" key="8">
    <source>
        <dbReference type="ARBA" id="ARBA00022597"/>
    </source>
</evidence>
<evidence type="ECO:0000256" key="4">
    <source>
        <dbReference type="ARBA" id="ARBA00007004"/>
    </source>
</evidence>
<gene>
    <name evidence="17" type="ORF">ACEWY4_026294</name>
</gene>
<dbReference type="GO" id="GO:0005353">
    <property type="term" value="F:fructose transmembrane transporter activity"/>
    <property type="evidence" value="ECO:0007669"/>
    <property type="project" value="UniProtKB-ARBA"/>
</dbReference>
<feature type="transmembrane region" description="Helical" evidence="15">
    <location>
        <begin position="364"/>
        <end position="388"/>
    </location>
</feature>
<dbReference type="PRINTS" id="PR00171">
    <property type="entry name" value="SUGRTRNSPORT"/>
</dbReference>
<dbReference type="EMBL" id="JBHFQA010000023">
    <property type="protein sequence ID" value="KAL2078609.1"/>
    <property type="molecule type" value="Genomic_DNA"/>
</dbReference>
<feature type="transmembrane region" description="Helical" evidence="15">
    <location>
        <begin position="338"/>
        <end position="358"/>
    </location>
</feature>
<dbReference type="GO" id="GO:0042383">
    <property type="term" value="C:sarcolemma"/>
    <property type="evidence" value="ECO:0007669"/>
    <property type="project" value="UniProtKB-SubCell"/>
</dbReference>
<evidence type="ECO:0000256" key="2">
    <source>
        <dbReference type="ARBA" id="ARBA00004135"/>
    </source>
</evidence>
<comment type="subcellular location">
    <subcellularLocation>
        <location evidence="2">Cell membrane</location>
        <location evidence="2">Sarcolemma</location>
    </subcellularLocation>
    <subcellularLocation>
        <location evidence="3">Cell membrane</location>
        <topology evidence="3">Multi-pass membrane protein</topology>
    </subcellularLocation>
</comment>
<dbReference type="InterPro" id="IPR005829">
    <property type="entry name" value="Sugar_transporter_CS"/>
</dbReference>
<evidence type="ECO:0000259" key="16">
    <source>
        <dbReference type="PROSITE" id="PS50850"/>
    </source>
</evidence>
<feature type="transmembrane region" description="Helical" evidence="15">
    <location>
        <begin position="426"/>
        <end position="448"/>
    </location>
</feature>
<name>A0ABD1IVF3_9TELE</name>
<feature type="domain" description="Major facilitator superfamily (MFS) profile" evidence="16">
    <location>
        <begin position="11"/>
        <end position="454"/>
    </location>
</feature>
<evidence type="ECO:0000256" key="7">
    <source>
        <dbReference type="ARBA" id="ARBA00022475"/>
    </source>
</evidence>
<keyword evidence="8" id="KW-0762">Sugar transport</keyword>
<evidence type="ECO:0000256" key="10">
    <source>
        <dbReference type="ARBA" id="ARBA00022989"/>
    </source>
</evidence>
<dbReference type="FunFam" id="1.20.1250.20:FF:001511">
    <property type="entry name" value="Solute carrier family 2, facilitated glucose transporter member 5"/>
    <property type="match status" value="1"/>
</dbReference>
<comment type="caution">
    <text evidence="17">The sequence shown here is derived from an EMBL/GenBank/DDBJ whole genome shotgun (WGS) entry which is preliminary data.</text>
</comment>
<dbReference type="PANTHER" id="PTHR23503:SF22">
    <property type="entry name" value="SOLUTE CARRIER FAMILY 2, FACILITATED GLUCOSE TRANSPORTER MEMBER 11"/>
    <property type="match status" value="1"/>
</dbReference>
<dbReference type="Pfam" id="PF00083">
    <property type="entry name" value="Sugar_tr"/>
    <property type="match status" value="1"/>
</dbReference>
<keyword evidence="7" id="KW-1003">Cell membrane</keyword>
<evidence type="ECO:0000256" key="11">
    <source>
        <dbReference type="ARBA" id="ARBA00023136"/>
    </source>
</evidence>
<evidence type="ECO:0000256" key="1">
    <source>
        <dbReference type="ARBA" id="ARBA00000590"/>
    </source>
</evidence>
<protein>
    <recommendedName>
        <fullName evidence="5">Solute carrier family 2, facilitated glucose transporter member 5</fullName>
    </recommendedName>
    <alternativeName>
        <fullName evidence="13">Fructose transporter</fullName>
    </alternativeName>
    <alternativeName>
        <fullName evidence="12">Glucose transporter type 5, small intestine</fullName>
    </alternativeName>
</protein>
<keyword evidence="10 15" id="KW-1133">Transmembrane helix</keyword>
<dbReference type="GO" id="GO:1990539">
    <property type="term" value="P:fructose import across plasma membrane"/>
    <property type="evidence" value="ECO:0007669"/>
    <property type="project" value="UniProtKB-ARBA"/>
</dbReference>
<keyword evidence="11 15" id="KW-0472">Membrane</keyword>
<evidence type="ECO:0000256" key="5">
    <source>
        <dbReference type="ARBA" id="ARBA00015973"/>
    </source>
</evidence>
<feature type="transmembrane region" description="Helical" evidence="15">
    <location>
        <begin position="59"/>
        <end position="80"/>
    </location>
</feature>
<accession>A0ABD1IVF3</accession>
<feature type="transmembrane region" description="Helical" evidence="15">
    <location>
        <begin position="304"/>
        <end position="326"/>
    </location>
</feature>
<dbReference type="InterPro" id="IPR005828">
    <property type="entry name" value="MFS_sugar_transport-like"/>
</dbReference>
<evidence type="ECO:0000256" key="13">
    <source>
        <dbReference type="ARBA" id="ARBA00031099"/>
    </source>
</evidence>
<evidence type="ECO:0000256" key="14">
    <source>
        <dbReference type="RuleBase" id="RU003346"/>
    </source>
</evidence>
<dbReference type="Gene3D" id="1.20.1250.20">
    <property type="entry name" value="MFS general substrate transporter like domains"/>
    <property type="match status" value="1"/>
</dbReference>
<dbReference type="InterPro" id="IPR036259">
    <property type="entry name" value="MFS_trans_sf"/>
</dbReference>
<dbReference type="NCBIfam" id="TIGR00879">
    <property type="entry name" value="SP"/>
    <property type="match status" value="1"/>
</dbReference>
<evidence type="ECO:0000256" key="3">
    <source>
        <dbReference type="ARBA" id="ARBA00004651"/>
    </source>
</evidence>
<keyword evidence="6 14" id="KW-0813">Transport</keyword>
<evidence type="ECO:0000256" key="15">
    <source>
        <dbReference type="SAM" id="Phobius"/>
    </source>
</evidence>
<evidence type="ECO:0000313" key="17">
    <source>
        <dbReference type="EMBL" id="KAL2078609.1"/>
    </source>
</evidence>
<reference evidence="17 18" key="1">
    <citation type="submission" date="2024-09" db="EMBL/GenBank/DDBJ databases">
        <title>A chromosome-level genome assembly of Gray's grenadier anchovy, Coilia grayii.</title>
        <authorList>
            <person name="Fu Z."/>
        </authorList>
    </citation>
    <scope>NUCLEOTIDE SEQUENCE [LARGE SCALE GENOMIC DNA]</scope>
    <source>
        <strain evidence="17">G4</strain>
        <tissue evidence="17">Muscle</tissue>
    </source>
</reference>
<proteinExistence type="inferred from homology"/>
<comment type="catalytic activity">
    <reaction evidence="1">
        <text>D-fructose(out) = D-fructose(in)</text>
        <dbReference type="Rhea" id="RHEA:60372"/>
        <dbReference type="ChEBI" id="CHEBI:37721"/>
    </reaction>
</comment>
<organism evidence="17 18">
    <name type="scientific">Coilia grayii</name>
    <name type="common">Gray's grenadier anchovy</name>
    <dbReference type="NCBI Taxonomy" id="363190"/>
    <lineage>
        <taxon>Eukaryota</taxon>
        <taxon>Metazoa</taxon>
        <taxon>Chordata</taxon>
        <taxon>Craniata</taxon>
        <taxon>Vertebrata</taxon>
        <taxon>Euteleostomi</taxon>
        <taxon>Actinopterygii</taxon>
        <taxon>Neopterygii</taxon>
        <taxon>Teleostei</taxon>
        <taxon>Clupei</taxon>
        <taxon>Clupeiformes</taxon>
        <taxon>Clupeoidei</taxon>
        <taxon>Engraulidae</taxon>
        <taxon>Coilinae</taxon>
        <taxon>Coilia</taxon>
    </lineage>
</organism>
<feature type="transmembrane region" description="Helical" evidence="15">
    <location>
        <begin position="151"/>
        <end position="170"/>
    </location>
</feature>
<dbReference type="AlphaFoldDB" id="A0ABD1IVF3"/>
<dbReference type="PANTHER" id="PTHR23503">
    <property type="entry name" value="SOLUTE CARRIER FAMILY 2"/>
    <property type="match status" value="1"/>
</dbReference>
<dbReference type="InterPro" id="IPR020846">
    <property type="entry name" value="MFS_dom"/>
</dbReference>
<sequence>MKGEVTLALTVFCTAIGGTLQYGYNIAIINAPTAHIQRFINDTCWERWFVSLEQSHITLIWTVIVSAFSLGGLVGALLAGPMSVRFGRKGALLLNNSFLFTSALFAVTSRAARSFEMIILARLLVGINAGVSMNVQPMFFGESAPKHLRGAVTFSSAVFTAFGIMLGQIVGLTEVLGSDSRWPYLLASNALPGLFQVLTLPWFPESPRFLLIDKGDKEACTMALRRLRGCAVSEEEMEEILQEQEQAAGAQACSLWGLLSDWTQRRQLRIIMAASSAMMLCGNDSIYFYASYIFQQAGIPAGKIQYATIGTGACELTASIVCNLLIERAGRRPLLMGGYALMSCWAVVFTAALCLQGKVPGMPYLSMVCIFAYILSFGMGPAGVTGVLPAELFDQMARPAAYMVAGSLMWLNLFLVGMAFPFIVAGLGQFCFLPFCGVCVVACLFMFWNLPETKGRSLAEITAEFEKQGKAEAEVSEVKGEQGPSNLEEVHQLQSLGSEEESVDISHVLCEG</sequence>